<feature type="region of interest" description="Disordered" evidence="1">
    <location>
        <begin position="110"/>
        <end position="134"/>
    </location>
</feature>
<accession>A0AAN6DJJ1</accession>
<gene>
    <name evidence="2" type="ORF">KL928_000160</name>
</gene>
<organism evidence="2 3">
    <name type="scientific">Pichia angusta</name>
    <name type="common">Yeast</name>
    <name type="synonym">Hansenula polymorpha</name>
    <dbReference type="NCBI Taxonomy" id="870730"/>
    <lineage>
        <taxon>Eukaryota</taxon>
        <taxon>Fungi</taxon>
        <taxon>Dikarya</taxon>
        <taxon>Ascomycota</taxon>
        <taxon>Saccharomycotina</taxon>
        <taxon>Pichiomycetes</taxon>
        <taxon>Pichiales</taxon>
        <taxon>Pichiaceae</taxon>
        <taxon>Ogataea</taxon>
    </lineage>
</organism>
<feature type="compositionally biased region" description="Basic and acidic residues" evidence="1">
    <location>
        <begin position="192"/>
        <end position="223"/>
    </location>
</feature>
<feature type="region of interest" description="Disordered" evidence="1">
    <location>
        <begin position="187"/>
        <end position="223"/>
    </location>
</feature>
<protein>
    <submittedName>
        <fullName evidence="2">Uncharacterized protein</fullName>
    </submittedName>
</protein>
<comment type="caution">
    <text evidence="2">The sequence shown here is derived from an EMBL/GenBank/DDBJ whole genome shotgun (WGS) entry which is preliminary data.</text>
</comment>
<dbReference type="GeneID" id="66124211"/>
<sequence length="223" mass="24921">MSRMRLSSGRCCGLAASLAYTSSTTLNLELRPGSSPLKNSDPIKYPTKLGITELMRPSLTSSCRATSDVRKSFVNTSLKSSFDSRSLIRPPKFSSNLYSTGVNFQWAYSSPNRTPNGPAGTNKLMPRNDGSEELQTSKNALQVLQTEHHQRDAQDDLRLVLELHLEQGKTPVLVPFADERVVAQHKQGFPLKDGHGERNGDEQRRQRRADRQMDKPCGERRGH</sequence>
<dbReference type="RefSeq" id="XP_043062055.1">
    <property type="nucleotide sequence ID" value="XM_043201983.1"/>
</dbReference>
<evidence type="ECO:0000313" key="2">
    <source>
        <dbReference type="EMBL" id="KAG7821685.1"/>
    </source>
</evidence>
<name>A0AAN6DJJ1_PICAN</name>
<proteinExistence type="predicted"/>
<evidence type="ECO:0000256" key="1">
    <source>
        <dbReference type="SAM" id="MobiDB-lite"/>
    </source>
</evidence>
<dbReference type="Proteomes" id="UP001196530">
    <property type="component" value="Unassembled WGS sequence"/>
</dbReference>
<evidence type="ECO:0000313" key="3">
    <source>
        <dbReference type="Proteomes" id="UP001196530"/>
    </source>
</evidence>
<dbReference type="EMBL" id="JAHLUX010000001">
    <property type="protein sequence ID" value="KAG7821685.1"/>
    <property type="molecule type" value="Genomic_DNA"/>
</dbReference>
<dbReference type="AlphaFoldDB" id="A0AAN6DJJ1"/>
<reference evidence="2" key="1">
    <citation type="journal article" date="2021" name="G3 (Bethesda)">
        <title>Genomic diversity, chromosomal rearrangements, and interspecies hybridization in the ogataea polymorpha species complex.</title>
        <authorList>
            <person name="Hanson S.J."/>
            <person name="Cinneide E.O."/>
            <person name="Salzberg L.I."/>
            <person name="Wolfe K.H."/>
            <person name="McGowan J."/>
            <person name="Fitzpatrick D.A."/>
            <person name="Matlin K."/>
        </authorList>
    </citation>
    <scope>NUCLEOTIDE SEQUENCE</scope>
    <source>
        <strain evidence="2">61-244</strain>
    </source>
</reference>